<dbReference type="PANTHER" id="PTHR14969:SF13">
    <property type="entry name" value="AT30094P"/>
    <property type="match status" value="1"/>
</dbReference>
<reference evidence="3 4" key="1">
    <citation type="submission" date="2013-04" db="EMBL/GenBank/DDBJ databases">
        <authorList>
            <person name="Kuznetsov B."/>
            <person name="Ivanovsky R."/>
        </authorList>
    </citation>
    <scope>NUCLEOTIDE SEQUENCE [LARGE SCALE GENOMIC DNA]</scope>
    <source>
        <strain evidence="3 4">MGU-K5</strain>
    </source>
</reference>
<keyword evidence="1" id="KW-0472">Membrane</keyword>
<dbReference type="eggNOG" id="COG0671">
    <property type="taxonomic scope" value="Bacteria"/>
</dbReference>
<keyword evidence="1" id="KW-0812">Transmembrane</keyword>
<dbReference type="PATRIC" id="fig|1316936.3.peg.489"/>
<feature type="transmembrane region" description="Helical" evidence="1">
    <location>
        <begin position="85"/>
        <end position="105"/>
    </location>
</feature>
<name>S9TLE2_MAGFU</name>
<feature type="transmembrane region" description="Helical" evidence="1">
    <location>
        <begin position="53"/>
        <end position="73"/>
    </location>
</feature>
<feature type="transmembrane region" description="Helical" evidence="1">
    <location>
        <begin position="167"/>
        <end position="184"/>
    </location>
</feature>
<dbReference type="Proteomes" id="UP000015350">
    <property type="component" value="Unassembled WGS sequence"/>
</dbReference>
<organism evidence="3 4">
    <name type="scientific">Magnetospirillum fulvum MGU-K5</name>
    <dbReference type="NCBI Taxonomy" id="1316936"/>
    <lineage>
        <taxon>Bacteria</taxon>
        <taxon>Pseudomonadati</taxon>
        <taxon>Pseudomonadota</taxon>
        <taxon>Alphaproteobacteria</taxon>
        <taxon>Rhodospirillales</taxon>
        <taxon>Rhodospirillaceae</taxon>
        <taxon>Magnetospirillum</taxon>
    </lineage>
</organism>
<evidence type="ECO:0000313" key="4">
    <source>
        <dbReference type="Proteomes" id="UP000015350"/>
    </source>
</evidence>
<dbReference type="SUPFAM" id="SSF48317">
    <property type="entry name" value="Acid phosphatase/Vanadium-dependent haloperoxidase"/>
    <property type="match status" value="1"/>
</dbReference>
<dbReference type="STRING" id="1316936.K678_02443"/>
<evidence type="ECO:0000313" key="3">
    <source>
        <dbReference type="EMBL" id="EPY03086.1"/>
    </source>
</evidence>
<dbReference type="InterPro" id="IPR000326">
    <property type="entry name" value="PAP2/HPO"/>
</dbReference>
<feature type="transmembrane region" description="Helical" evidence="1">
    <location>
        <begin position="190"/>
        <end position="208"/>
    </location>
</feature>
<evidence type="ECO:0000256" key="1">
    <source>
        <dbReference type="SAM" id="Phobius"/>
    </source>
</evidence>
<comment type="caution">
    <text evidence="3">The sequence shown here is derived from an EMBL/GenBank/DDBJ whole genome shotgun (WGS) entry which is preliminary data.</text>
</comment>
<gene>
    <name evidence="3" type="ORF">K678_02443</name>
</gene>
<protein>
    <submittedName>
        <fullName evidence="3">Superfamily protein</fullName>
    </submittedName>
</protein>
<dbReference type="SMART" id="SM00014">
    <property type="entry name" value="acidPPc"/>
    <property type="match status" value="1"/>
</dbReference>
<dbReference type="PANTHER" id="PTHR14969">
    <property type="entry name" value="SPHINGOSINE-1-PHOSPHATE PHOSPHOHYDROLASE"/>
    <property type="match status" value="1"/>
</dbReference>
<dbReference type="InterPro" id="IPR036938">
    <property type="entry name" value="PAP2/HPO_sf"/>
</dbReference>
<dbReference type="CDD" id="cd03396">
    <property type="entry name" value="PAP2_like_6"/>
    <property type="match status" value="1"/>
</dbReference>
<feature type="transmembrane region" description="Helical" evidence="1">
    <location>
        <begin position="142"/>
        <end position="160"/>
    </location>
</feature>
<dbReference type="EMBL" id="AQPH01000005">
    <property type="protein sequence ID" value="EPY03086.1"/>
    <property type="molecule type" value="Genomic_DNA"/>
</dbReference>
<sequence length="229" mass="24636">MRLAVWGLPLALLLVVMLFPEIEIGLTRAFFDAERHFFPFRIAPLGDFVRKTLPIILFALAALVAILGLIAALRRQTLFGVGPRVALYLLASLALGPGLVVNVVLKDHWGRPRPSTIAEFSGPNTYVPPFVPSVQCDDNCSFPSGHAALGFWMVAFALLAPQRHRQLSVAAALLFGSLVGLARIAQGGHFLSDVLVSGLLVSGLCLWLHRGLILKQGFLPGKKLGSGSI</sequence>
<dbReference type="Pfam" id="PF01569">
    <property type="entry name" value="PAP2"/>
    <property type="match status" value="1"/>
</dbReference>
<feature type="domain" description="Phosphatidic acid phosphatase type 2/haloperoxidase" evidence="2">
    <location>
        <begin position="87"/>
        <end position="209"/>
    </location>
</feature>
<dbReference type="AlphaFoldDB" id="S9TLE2"/>
<dbReference type="Gene3D" id="1.20.144.10">
    <property type="entry name" value="Phosphatidic acid phosphatase type 2/haloperoxidase"/>
    <property type="match status" value="1"/>
</dbReference>
<evidence type="ECO:0000259" key="2">
    <source>
        <dbReference type="SMART" id="SM00014"/>
    </source>
</evidence>
<keyword evidence="1" id="KW-1133">Transmembrane helix</keyword>
<accession>S9TLE2</accession>
<proteinExistence type="predicted"/>